<dbReference type="AlphaFoldDB" id="A0A1A8J0W9"/>
<reference evidence="1" key="1">
    <citation type="submission" date="2016-05" db="EMBL/GenBank/DDBJ databases">
        <authorList>
            <person name="Lavstsen T."/>
            <person name="Jespersen J.S."/>
        </authorList>
    </citation>
    <scope>NUCLEOTIDE SEQUENCE</scope>
    <source>
        <tissue evidence="1">Brain</tissue>
    </source>
</reference>
<protein>
    <submittedName>
        <fullName evidence="1">Uncharacterized protein</fullName>
    </submittedName>
</protein>
<proteinExistence type="predicted"/>
<reference evidence="1" key="2">
    <citation type="submission" date="2016-06" db="EMBL/GenBank/DDBJ databases">
        <title>The genome of a short-lived fish provides insights into sex chromosome evolution and the genetic control of aging.</title>
        <authorList>
            <person name="Reichwald K."/>
            <person name="Felder M."/>
            <person name="Petzold A."/>
            <person name="Koch P."/>
            <person name="Groth M."/>
            <person name="Platzer M."/>
        </authorList>
    </citation>
    <scope>NUCLEOTIDE SEQUENCE</scope>
    <source>
        <tissue evidence="1">Brain</tissue>
    </source>
</reference>
<accession>A0A1A8J0W9</accession>
<organism evidence="1">
    <name type="scientific">Nothobranchius kuhntae</name>
    <name type="common">Beira killifish</name>
    <dbReference type="NCBI Taxonomy" id="321403"/>
    <lineage>
        <taxon>Eukaryota</taxon>
        <taxon>Metazoa</taxon>
        <taxon>Chordata</taxon>
        <taxon>Craniata</taxon>
        <taxon>Vertebrata</taxon>
        <taxon>Euteleostomi</taxon>
        <taxon>Actinopterygii</taxon>
        <taxon>Neopterygii</taxon>
        <taxon>Teleostei</taxon>
        <taxon>Neoteleostei</taxon>
        <taxon>Acanthomorphata</taxon>
        <taxon>Ovalentaria</taxon>
        <taxon>Atherinomorphae</taxon>
        <taxon>Cyprinodontiformes</taxon>
        <taxon>Nothobranchiidae</taxon>
        <taxon>Nothobranchius</taxon>
    </lineage>
</organism>
<dbReference type="EMBL" id="HAED01016797">
    <property type="protein sequence ID" value="SBR03242.1"/>
    <property type="molecule type" value="Transcribed_RNA"/>
</dbReference>
<feature type="non-terminal residue" evidence="1">
    <location>
        <position position="75"/>
    </location>
</feature>
<feature type="non-terminal residue" evidence="1">
    <location>
        <position position="1"/>
    </location>
</feature>
<evidence type="ECO:0000313" key="1">
    <source>
        <dbReference type="EMBL" id="SBR03242.1"/>
    </source>
</evidence>
<name>A0A1A8J0W9_NOTKU</name>
<sequence>KNVNPSEGVVVFILPWRCAYLLLRSNMFSLTKECSCRTNVICVKHEFVCYPQEVSSVAAILKQLKGKPTSNAAFI</sequence>
<gene>
    <name evidence="1" type="primary">Nfu_g_1_003042</name>
</gene>